<gene>
    <name evidence="5" type="ORF">B0T46_23105</name>
</gene>
<organism evidence="5 6">
    <name type="scientific">Nocardia donostiensis</name>
    <dbReference type="NCBI Taxonomy" id="1538463"/>
    <lineage>
        <taxon>Bacteria</taxon>
        <taxon>Bacillati</taxon>
        <taxon>Actinomycetota</taxon>
        <taxon>Actinomycetes</taxon>
        <taxon>Mycobacteriales</taxon>
        <taxon>Nocardiaceae</taxon>
        <taxon>Nocardia</taxon>
    </lineage>
</organism>
<dbReference type="GO" id="GO:0003700">
    <property type="term" value="F:DNA-binding transcription factor activity"/>
    <property type="evidence" value="ECO:0007669"/>
    <property type="project" value="InterPro"/>
</dbReference>
<reference evidence="5 6" key="1">
    <citation type="journal article" date="2016" name="Antonie Van Leeuwenhoek">
        <title>Nocardia donostiensis sp. nov., isolated from human respiratory specimens.</title>
        <authorList>
            <person name="Ercibengoa M."/>
            <person name="Bell M."/>
            <person name="Marimon J.M."/>
            <person name="Humrighouse B."/>
            <person name="Klenk H.P."/>
            <person name="Potter G."/>
            <person name="Perez-Trallero E."/>
        </authorList>
    </citation>
    <scope>NUCLEOTIDE SEQUENCE [LARGE SCALE GENOMIC DNA]</scope>
    <source>
        <strain evidence="5 6">X1655</strain>
    </source>
</reference>
<keyword evidence="1" id="KW-0805">Transcription regulation</keyword>
<dbReference type="AlphaFoldDB" id="A0A1V2TA94"/>
<evidence type="ECO:0000313" key="6">
    <source>
        <dbReference type="Proteomes" id="UP000188836"/>
    </source>
</evidence>
<dbReference type="InterPro" id="IPR039422">
    <property type="entry name" value="MarR/SlyA-like"/>
</dbReference>
<evidence type="ECO:0000259" key="4">
    <source>
        <dbReference type="PROSITE" id="PS50995"/>
    </source>
</evidence>
<proteinExistence type="predicted"/>
<dbReference type="PRINTS" id="PR00598">
    <property type="entry name" value="HTHMARR"/>
</dbReference>
<name>A0A1V2TA94_9NOCA</name>
<keyword evidence="2" id="KW-0238">DNA-binding</keyword>
<evidence type="ECO:0000256" key="1">
    <source>
        <dbReference type="ARBA" id="ARBA00023015"/>
    </source>
</evidence>
<dbReference type="Gene3D" id="1.10.10.10">
    <property type="entry name" value="Winged helix-like DNA-binding domain superfamily/Winged helix DNA-binding domain"/>
    <property type="match status" value="1"/>
</dbReference>
<accession>A0A1V2TA94</accession>
<dbReference type="InterPro" id="IPR036390">
    <property type="entry name" value="WH_DNA-bd_sf"/>
</dbReference>
<dbReference type="GO" id="GO:0003677">
    <property type="term" value="F:DNA binding"/>
    <property type="evidence" value="ECO:0007669"/>
    <property type="project" value="UniProtKB-KW"/>
</dbReference>
<dbReference type="PROSITE" id="PS50995">
    <property type="entry name" value="HTH_MARR_2"/>
    <property type="match status" value="1"/>
</dbReference>
<feature type="domain" description="HTH marR-type" evidence="4">
    <location>
        <begin position="8"/>
        <end position="140"/>
    </location>
</feature>
<dbReference type="InterPro" id="IPR023187">
    <property type="entry name" value="Tscrpt_reg_MarR-type_CS"/>
</dbReference>
<evidence type="ECO:0000256" key="2">
    <source>
        <dbReference type="ARBA" id="ARBA00023125"/>
    </source>
</evidence>
<evidence type="ECO:0000256" key="3">
    <source>
        <dbReference type="ARBA" id="ARBA00023163"/>
    </source>
</evidence>
<dbReference type="Pfam" id="PF01047">
    <property type="entry name" value="MarR"/>
    <property type="match status" value="1"/>
</dbReference>
<keyword evidence="6" id="KW-1185">Reference proteome</keyword>
<evidence type="ECO:0000313" key="5">
    <source>
        <dbReference type="EMBL" id="ONM46433.1"/>
    </source>
</evidence>
<sequence>MAGGDDLTRAATDRLFELAEVLGAMMQHGMAEHGLTPARARLLWALHHTGPTTQRALADLLAVTPRNITGLLDGLAADEYIAREPHPSDRRAVLVTLTDRGRDFTTDLRNGRNALAEALFTDTPDTELSSFLTVLETILTTLRHQP</sequence>
<comment type="caution">
    <text evidence="5">The sequence shown here is derived from an EMBL/GenBank/DDBJ whole genome shotgun (WGS) entry which is preliminary data.</text>
</comment>
<dbReference type="SMART" id="SM00347">
    <property type="entry name" value="HTH_MARR"/>
    <property type="match status" value="1"/>
</dbReference>
<dbReference type="STRING" id="1538463.B0T36_06020"/>
<dbReference type="InterPro" id="IPR036388">
    <property type="entry name" value="WH-like_DNA-bd_sf"/>
</dbReference>
<dbReference type="Proteomes" id="UP000188836">
    <property type="component" value="Unassembled WGS sequence"/>
</dbReference>
<protein>
    <recommendedName>
        <fullName evidence="4">HTH marR-type domain-containing protein</fullName>
    </recommendedName>
</protein>
<dbReference type="EMBL" id="MUMY01000025">
    <property type="protein sequence ID" value="ONM46433.1"/>
    <property type="molecule type" value="Genomic_DNA"/>
</dbReference>
<dbReference type="PANTHER" id="PTHR33164">
    <property type="entry name" value="TRANSCRIPTIONAL REGULATOR, MARR FAMILY"/>
    <property type="match status" value="1"/>
</dbReference>
<dbReference type="PANTHER" id="PTHR33164:SF43">
    <property type="entry name" value="HTH-TYPE TRANSCRIPTIONAL REPRESSOR YETL"/>
    <property type="match status" value="1"/>
</dbReference>
<dbReference type="InterPro" id="IPR000835">
    <property type="entry name" value="HTH_MarR-typ"/>
</dbReference>
<dbReference type="SUPFAM" id="SSF46785">
    <property type="entry name" value="Winged helix' DNA-binding domain"/>
    <property type="match status" value="1"/>
</dbReference>
<dbReference type="PROSITE" id="PS01117">
    <property type="entry name" value="HTH_MARR_1"/>
    <property type="match status" value="1"/>
</dbReference>
<keyword evidence="3" id="KW-0804">Transcription</keyword>
<dbReference type="GO" id="GO:0006950">
    <property type="term" value="P:response to stress"/>
    <property type="evidence" value="ECO:0007669"/>
    <property type="project" value="TreeGrafter"/>
</dbReference>